<name>A0ABT0DRH9_9HYPH</name>
<evidence type="ECO:0000256" key="6">
    <source>
        <dbReference type="PIRNR" id="PIRNR018267"/>
    </source>
</evidence>
<keyword evidence="4 6" id="KW-0378">Hydrolase</keyword>
<evidence type="ECO:0000256" key="5">
    <source>
        <dbReference type="ARBA" id="ARBA00023204"/>
    </source>
</evidence>
<dbReference type="RefSeq" id="WP_247202395.1">
    <property type="nucleotide sequence ID" value="NZ_JALKCG010000010.1"/>
</dbReference>
<comment type="similarity">
    <text evidence="6">Belongs to the vsr family.</text>
</comment>
<dbReference type="EMBL" id="JALKCG010000010">
    <property type="protein sequence ID" value="MCK0209887.1"/>
    <property type="molecule type" value="Genomic_DNA"/>
</dbReference>
<dbReference type="SUPFAM" id="SSF52980">
    <property type="entry name" value="Restriction endonuclease-like"/>
    <property type="match status" value="1"/>
</dbReference>
<keyword evidence="3 6" id="KW-0227">DNA damage</keyword>
<keyword evidence="1 6" id="KW-0540">Nuclease</keyword>
<accession>A0ABT0DRH9</accession>
<evidence type="ECO:0000313" key="7">
    <source>
        <dbReference type="EMBL" id="MCK0209887.1"/>
    </source>
</evidence>
<dbReference type="NCBIfam" id="TIGR00632">
    <property type="entry name" value="vsr"/>
    <property type="match status" value="1"/>
</dbReference>
<sequence length="146" mass="17509">MSPRPMPFPDVPEAIRRRMSRIRKTGSKPEMQVRRLAHMLGYRFRINRRDLPGTPDIVFPGRRKVIFVHGCFWHQHDACRLANKPQIRTDYWLPKLTRNVERDRKINVSLRELGWDVLVIWECEINDRDALAQRLREFLEPSPVRD</sequence>
<protein>
    <recommendedName>
        <fullName evidence="6">Very short patch repair endonuclease</fullName>
        <ecNumber evidence="6">3.1.-.-</ecNumber>
    </recommendedName>
</protein>
<dbReference type="EC" id="3.1.-.-" evidence="6"/>
<keyword evidence="2 6" id="KW-0255">Endonuclease</keyword>
<evidence type="ECO:0000313" key="8">
    <source>
        <dbReference type="Proteomes" id="UP001202867"/>
    </source>
</evidence>
<dbReference type="Proteomes" id="UP001202867">
    <property type="component" value="Unassembled WGS sequence"/>
</dbReference>
<dbReference type="PIRSF" id="PIRSF018267">
    <property type="entry name" value="VSR_endonuc"/>
    <property type="match status" value="1"/>
</dbReference>
<keyword evidence="8" id="KW-1185">Reference proteome</keyword>
<comment type="caution">
    <text evidence="7">The sequence shown here is derived from an EMBL/GenBank/DDBJ whole genome shotgun (WGS) entry which is preliminary data.</text>
</comment>
<evidence type="ECO:0000256" key="3">
    <source>
        <dbReference type="ARBA" id="ARBA00022763"/>
    </source>
</evidence>
<dbReference type="Pfam" id="PF03852">
    <property type="entry name" value="Vsr"/>
    <property type="match status" value="1"/>
</dbReference>
<dbReference type="InterPro" id="IPR004603">
    <property type="entry name" value="DNA_mismatch_endonuc_vsr"/>
</dbReference>
<dbReference type="GO" id="GO:0004519">
    <property type="term" value="F:endonuclease activity"/>
    <property type="evidence" value="ECO:0007669"/>
    <property type="project" value="UniProtKB-KW"/>
</dbReference>
<keyword evidence="5 6" id="KW-0234">DNA repair</keyword>
<reference evidence="8" key="1">
    <citation type="submission" date="2023-07" db="EMBL/GenBank/DDBJ databases">
        <title>Ancylobacter moscoviensis sp. nov., facultatively methylotrophic bacteria from activated sludge and the reclassification of Starkeya novella (Starkey 1934) Kelly et al. 2000 as Ancylobacter novellus comb. nov., Starkeya koreensis Im et al. 2006 as Ancylobacter koreensis comb.nov., Angulomicrobium tetraedrale Vasil'eva et al. 1986 as Ancylobacter tetraedralis comb. nov., Angulomicrobium amanitiforme Fritz et al. 2004 as Ancylobacter amanitiformis comb. nov. and Methylorhabdus multivorans Doronina et al. 1996 as Ancylobacter multivorans comb. nov. and emended description of the genus Ancylobacter.</title>
        <authorList>
            <person name="Doronina N."/>
            <person name="Chemodurova A."/>
            <person name="Grouzdev D."/>
            <person name="Koziaeva V."/>
            <person name="Shi W."/>
            <person name="Wu L."/>
            <person name="Kaparullina E."/>
        </authorList>
    </citation>
    <scope>NUCLEOTIDE SEQUENCE [LARGE SCALE GENOMIC DNA]</scope>
    <source>
        <strain evidence="8">Jip08</strain>
    </source>
</reference>
<dbReference type="Gene3D" id="3.40.960.10">
    <property type="entry name" value="VSR Endonuclease"/>
    <property type="match status" value="1"/>
</dbReference>
<organism evidence="7 8">
    <name type="scientific">Ancylobacter koreensis</name>
    <dbReference type="NCBI Taxonomy" id="266121"/>
    <lineage>
        <taxon>Bacteria</taxon>
        <taxon>Pseudomonadati</taxon>
        <taxon>Pseudomonadota</taxon>
        <taxon>Alphaproteobacteria</taxon>
        <taxon>Hyphomicrobiales</taxon>
        <taxon>Xanthobacteraceae</taxon>
        <taxon>Ancylobacter</taxon>
    </lineage>
</organism>
<evidence type="ECO:0000256" key="4">
    <source>
        <dbReference type="ARBA" id="ARBA00022801"/>
    </source>
</evidence>
<dbReference type="InterPro" id="IPR011335">
    <property type="entry name" value="Restrct_endonuc-II-like"/>
</dbReference>
<evidence type="ECO:0000256" key="2">
    <source>
        <dbReference type="ARBA" id="ARBA00022759"/>
    </source>
</evidence>
<evidence type="ECO:0000256" key="1">
    <source>
        <dbReference type="ARBA" id="ARBA00022722"/>
    </source>
</evidence>
<gene>
    <name evidence="7" type="primary">vsr</name>
    <name evidence="7" type="ORF">MWN33_17795</name>
</gene>
<comment type="function">
    <text evidence="6">May nick specific sequences that contain T:G mispairs resulting from m5C-deamination.</text>
</comment>
<dbReference type="CDD" id="cd00221">
    <property type="entry name" value="Vsr"/>
    <property type="match status" value="1"/>
</dbReference>
<proteinExistence type="inferred from homology"/>